<sequence>MDLKISDLSTASASIRTDIACFCEKVTELDKRLTTVEKHVAMLPEHDAELRTLRAKITDLEDRSRRDNVHFFGIPEHKEGTDIKAFLKSLLPKLTGLDFSPPLEFQRGHRVGPLHKAPSGRPRPIIACFLHHDQARLVISTAQSQGPYSLEGHEVRVAADYSRITNKRLKAFLAFRPQLWKLDIKFGLFKPARMWITYNEKCSSDGVAVRLQPCPLDWLYNGIKCYYFSKESEDWDQSQLFCSSYNASLALINSQRELVRL</sequence>
<dbReference type="EMBL" id="JANPWB010000004">
    <property type="protein sequence ID" value="KAJ1195239.1"/>
    <property type="molecule type" value="Genomic_DNA"/>
</dbReference>
<gene>
    <name evidence="1" type="ORF">NDU88_004520</name>
</gene>
<dbReference type="PANTHER" id="PTHR11505">
    <property type="entry name" value="L1 TRANSPOSABLE ELEMENT-RELATED"/>
    <property type="match status" value="1"/>
</dbReference>
<comment type="caution">
    <text evidence="1">The sequence shown here is derived from an EMBL/GenBank/DDBJ whole genome shotgun (WGS) entry which is preliminary data.</text>
</comment>
<dbReference type="InterPro" id="IPR016187">
    <property type="entry name" value="CTDL_fold"/>
</dbReference>
<dbReference type="Gene3D" id="3.30.70.1820">
    <property type="entry name" value="L1 transposable element, RRM domain"/>
    <property type="match status" value="1"/>
</dbReference>
<evidence type="ECO:0000313" key="1">
    <source>
        <dbReference type="EMBL" id="KAJ1195239.1"/>
    </source>
</evidence>
<evidence type="ECO:0000313" key="2">
    <source>
        <dbReference type="Proteomes" id="UP001066276"/>
    </source>
</evidence>
<organism evidence="1 2">
    <name type="scientific">Pleurodeles waltl</name>
    <name type="common">Iberian ribbed newt</name>
    <dbReference type="NCBI Taxonomy" id="8319"/>
    <lineage>
        <taxon>Eukaryota</taxon>
        <taxon>Metazoa</taxon>
        <taxon>Chordata</taxon>
        <taxon>Craniata</taxon>
        <taxon>Vertebrata</taxon>
        <taxon>Euteleostomi</taxon>
        <taxon>Amphibia</taxon>
        <taxon>Batrachia</taxon>
        <taxon>Caudata</taxon>
        <taxon>Salamandroidea</taxon>
        <taxon>Salamandridae</taxon>
        <taxon>Pleurodelinae</taxon>
        <taxon>Pleurodeles</taxon>
    </lineage>
</organism>
<evidence type="ECO:0008006" key="3">
    <source>
        <dbReference type="Google" id="ProtNLM"/>
    </source>
</evidence>
<name>A0AAV7V3T6_PLEWA</name>
<proteinExistence type="predicted"/>
<keyword evidence="2" id="KW-1185">Reference proteome</keyword>
<dbReference type="InterPro" id="IPR004244">
    <property type="entry name" value="Transposase_22"/>
</dbReference>
<accession>A0AAV7V3T6</accession>
<dbReference type="Proteomes" id="UP001066276">
    <property type="component" value="Chromosome 2_2"/>
</dbReference>
<dbReference type="AlphaFoldDB" id="A0AAV7V3T6"/>
<reference evidence="1" key="1">
    <citation type="journal article" date="2022" name="bioRxiv">
        <title>Sequencing and chromosome-scale assembly of the giantPleurodeles waltlgenome.</title>
        <authorList>
            <person name="Brown T."/>
            <person name="Elewa A."/>
            <person name="Iarovenko S."/>
            <person name="Subramanian E."/>
            <person name="Araus A.J."/>
            <person name="Petzold A."/>
            <person name="Susuki M."/>
            <person name="Suzuki K.-i.T."/>
            <person name="Hayashi T."/>
            <person name="Toyoda A."/>
            <person name="Oliveira C."/>
            <person name="Osipova E."/>
            <person name="Leigh N.D."/>
            <person name="Simon A."/>
            <person name="Yun M.H."/>
        </authorList>
    </citation>
    <scope>NUCLEOTIDE SEQUENCE</scope>
    <source>
        <strain evidence="1">20211129_DDA</strain>
        <tissue evidence="1">Liver</tissue>
    </source>
</reference>
<protein>
    <recommendedName>
        <fullName evidence="3">C-type lectin domain-containing protein</fullName>
    </recommendedName>
</protein>
<dbReference type="Gene3D" id="3.10.100.10">
    <property type="entry name" value="Mannose-Binding Protein A, subunit A"/>
    <property type="match status" value="1"/>
</dbReference>
<dbReference type="InterPro" id="IPR016186">
    <property type="entry name" value="C-type_lectin-like/link_sf"/>
</dbReference>
<dbReference type="SUPFAM" id="SSF56436">
    <property type="entry name" value="C-type lectin-like"/>
    <property type="match status" value="1"/>
</dbReference>